<dbReference type="SUPFAM" id="SSF55073">
    <property type="entry name" value="Nucleotide cyclase"/>
    <property type="match status" value="1"/>
</dbReference>
<dbReference type="InterPro" id="IPR050697">
    <property type="entry name" value="Adenylyl/Guanylyl_Cyclase_3/4"/>
</dbReference>
<accession>A0A382J706</accession>
<reference evidence="2" key="1">
    <citation type="submission" date="2018-05" db="EMBL/GenBank/DDBJ databases">
        <authorList>
            <person name="Lanie J.A."/>
            <person name="Ng W.-L."/>
            <person name="Kazmierczak K.M."/>
            <person name="Andrzejewski T.M."/>
            <person name="Davidsen T.M."/>
            <person name="Wayne K.J."/>
            <person name="Tettelin H."/>
            <person name="Glass J.I."/>
            <person name="Rusch D."/>
            <person name="Podicherti R."/>
            <person name="Tsui H.-C.T."/>
            <person name="Winkler M.E."/>
        </authorList>
    </citation>
    <scope>NUCLEOTIDE SEQUENCE</scope>
</reference>
<protein>
    <recommendedName>
        <fullName evidence="1">Guanylate cyclase domain-containing protein</fullName>
    </recommendedName>
</protein>
<dbReference type="PANTHER" id="PTHR43081:SF19">
    <property type="entry name" value="PH-SENSITIVE ADENYLATE CYCLASE RV1264"/>
    <property type="match status" value="1"/>
</dbReference>
<evidence type="ECO:0000313" key="2">
    <source>
        <dbReference type="EMBL" id="SVC07399.1"/>
    </source>
</evidence>
<evidence type="ECO:0000259" key="1">
    <source>
        <dbReference type="PROSITE" id="PS50125"/>
    </source>
</evidence>
<dbReference type="GO" id="GO:0035556">
    <property type="term" value="P:intracellular signal transduction"/>
    <property type="evidence" value="ECO:0007669"/>
    <property type="project" value="InterPro"/>
</dbReference>
<dbReference type="InterPro" id="IPR029787">
    <property type="entry name" value="Nucleotide_cyclase"/>
</dbReference>
<gene>
    <name evidence="2" type="ORF">METZ01_LOCUS260253</name>
</gene>
<feature type="domain" description="Guanylate cyclase" evidence="1">
    <location>
        <begin position="14"/>
        <end position="121"/>
    </location>
</feature>
<dbReference type="PROSITE" id="PS50125">
    <property type="entry name" value="GUANYLATE_CYCLASE_2"/>
    <property type="match status" value="1"/>
</dbReference>
<dbReference type="EMBL" id="UINC01072039">
    <property type="protein sequence ID" value="SVC07399.1"/>
    <property type="molecule type" value="Genomic_DNA"/>
</dbReference>
<organism evidence="2">
    <name type="scientific">marine metagenome</name>
    <dbReference type="NCBI Taxonomy" id="408172"/>
    <lineage>
        <taxon>unclassified sequences</taxon>
        <taxon>metagenomes</taxon>
        <taxon>ecological metagenomes</taxon>
    </lineage>
</organism>
<dbReference type="GO" id="GO:0006171">
    <property type="term" value="P:cAMP biosynthetic process"/>
    <property type="evidence" value="ECO:0007669"/>
    <property type="project" value="TreeGrafter"/>
</dbReference>
<dbReference type="PANTHER" id="PTHR43081">
    <property type="entry name" value="ADENYLATE CYCLASE, TERMINAL-DIFFERENTIATION SPECIFIC-RELATED"/>
    <property type="match status" value="1"/>
</dbReference>
<name>A0A382J706_9ZZZZ</name>
<dbReference type="Gene3D" id="3.30.70.1230">
    <property type="entry name" value="Nucleotide cyclase"/>
    <property type="match status" value="1"/>
</dbReference>
<proteinExistence type="predicted"/>
<dbReference type="CDD" id="cd07302">
    <property type="entry name" value="CHD"/>
    <property type="match status" value="1"/>
</dbReference>
<dbReference type="InterPro" id="IPR001054">
    <property type="entry name" value="A/G_cyclase"/>
</dbReference>
<dbReference type="Pfam" id="PF00211">
    <property type="entry name" value="Guanylate_cyc"/>
    <property type="match status" value="1"/>
</dbReference>
<sequence length="339" mass="37511">MMPSTQTSIRRSSAIMFTDIEGYTSLTSKDELAAFNLVKKKISILKPLVNEWEGWYVKEIGDGTLSCFKNPSDASECALQFQLNANDDDQLNVRVGIHFGDAIYTDKDVFGDVVNVAARIESRGIPGGIVMSKVAYEQIPENKRMETISLGLQAMKGVGRLIELLAIVHESLAKPNLEKYIPSQISFHKDPDIPSIAVVPFLNKGKEEDIFFAYGIGSDLIADVSGAGSLRIISMHDIENIDYANLSSSDIAENLKVRYVVTGSLLKIGKSFQLSMEVFDGKKSTVLWSDLWQENWDSLPSIKGKLADGILKLLNKTPNPEARITNTVSNTTEAYEFYL</sequence>
<dbReference type="AlphaFoldDB" id="A0A382J706"/>